<organism evidence="1 2">
    <name type="scientific">Polyplax serrata</name>
    <name type="common">Common mouse louse</name>
    <dbReference type="NCBI Taxonomy" id="468196"/>
    <lineage>
        <taxon>Eukaryota</taxon>
        <taxon>Metazoa</taxon>
        <taxon>Ecdysozoa</taxon>
        <taxon>Arthropoda</taxon>
        <taxon>Hexapoda</taxon>
        <taxon>Insecta</taxon>
        <taxon>Pterygota</taxon>
        <taxon>Neoptera</taxon>
        <taxon>Paraneoptera</taxon>
        <taxon>Psocodea</taxon>
        <taxon>Troctomorpha</taxon>
        <taxon>Phthiraptera</taxon>
        <taxon>Anoplura</taxon>
        <taxon>Polyplacidae</taxon>
        <taxon>Polyplax</taxon>
    </lineage>
</organism>
<protein>
    <submittedName>
        <fullName evidence="1">Uncharacterized protein</fullName>
    </submittedName>
</protein>
<dbReference type="Proteomes" id="UP001372834">
    <property type="component" value="Unassembled WGS sequence"/>
</dbReference>
<proteinExistence type="predicted"/>
<accession>A0AAN8NZK7</accession>
<evidence type="ECO:0000313" key="1">
    <source>
        <dbReference type="EMBL" id="KAK6636228.1"/>
    </source>
</evidence>
<comment type="caution">
    <text evidence="1">The sequence shown here is derived from an EMBL/GenBank/DDBJ whole genome shotgun (WGS) entry which is preliminary data.</text>
</comment>
<evidence type="ECO:0000313" key="2">
    <source>
        <dbReference type="Proteomes" id="UP001372834"/>
    </source>
</evidence>
<name>A0AAN8NZK7_POLSC</name>
<dbReference type="AlphaFoldDB" id="A0AAN8NZK7"/>
<reference evidence="1 2" key="1">
    <citation type="submission" date="2023-10" db="EMBL/GenBank/DDBJ databases">
        <title>Genomes of two closely related lineages of the louse Polyplax serrata with different host specificities.</title>
        <authorList>
            <person name="Martinu J."/>
            <person name="Tarabai H."/>
            <person name="Stefka J."/>
            <person name="Hypsa V."/>
        </authorList>
    </citation>
    <scope>NUCLEOTIDE SEQUENCE [LARGE SCALE GENOMIC DNA]</scope>
    <source>
        <strain evidence="1">HR10_N</strain>
    </source>
</reference>
<dbReference type="EMBL" id="JAWJWE010000004">
    <property type="protein sequence ID" value="KAK6636228.1"/>
    <property type="molecule type" value="Genomic_DNA"/>
</dbReference>
<sequence length="74" mass="8512">MEQVHHPKLPDATPEEGDVVGYHKKDLSFVKTLQDVRPEAVDRPETRGSEHTTDKIIKEMREEKTFNGKTVLIK</sequence>
<gene>
    <name evidence="1" type="ORF">RUM43_009886</name>
</gene>